<evidence type="ECO:0000259" key="2">
    <source>
        <dbReference type="Pfam" id="PF13559"/>
    </source>
</evidence>
<evidence type="ECO:0000313" key="4">
    <source>
        <dbReference type="Proteomes" id="UP000322791"/>
    </source>
</evidence>
<feature type="domain" description="Protein-glutamine gamma-glutamyltransferase-like C-terminal" evidence="2">
    <location>
        <begin position="180"/>
        <end position="241"/>
    </location>
</feature>
<dbReference type="RefSeq" id="WP_149071367.1">
    <property type="nucleotide sequence ID" value="NZ_VTHL01000012.1"/>
</dbReference>
<comment type="caution">
    <text evidence="3">The sequence shown here is derived from an EMBL/GenBank/DDBJ whole genome shotgun (WGS) entry which is preliminary data.</text>
</comment>
<proteinExistence type="predicted"/>
<dbReference type="InterPro" id="IPR025403">
    <property type="entry name" value="TgpA-like_C"/>
</dbReference>
<keyword evidence="1" id="KW-0812">Transmembrane</keyword>
<dbReference type="Pfam" id="PF13559">
    <property type="entry name" value="DUF4129"/>
    <property type="match status" value="1"/>
</dbReference>
<accession>A0A5D6V0T8</accession>
<evidence type="ECO:0000313" key="3">
    <source>
        <dbReference type="EMBL" id="TYZ08698.1"/>
    </source>
</evidence>
<name>A0A5D6V0T8_9BACT</name>
<keyword evidence="1" id="KW-0472">Membrane</keyword>
<dbReference type="AlphaFoldDB" id="A0A5D6V0T8"/>
<evidence type="ECO:0000256" key="1">
    <source>
        <dbReference type="SAM" id="Phobius"/>
    </source>
</evidence>
<dbReference type="EMBL" id="VTHL01000012">
    <property type="protein sequence ID" value="TYZ08698.1"/>
    <property type="molecule type" value="Genomic_DNA"/>
</dbReference>
<keyword evidence="4" id="KW-1185">Reference proteome</keyword>
<feature type="transmembrane region" description="Helical" evidence="1">
    <location>
        <begin position="110"/>
        <end position="128"/>
    </location>
</feature>
<sequence>MLVLSAFAPAARRAIYLVLVVVGIGLASGASADAVASPAAVAQPARALGPSKVQFRHPSNKTLREFRTQREFRYVEVRSELSAWDIFWMRFWRWLGELLSTDAGRLVWKYGIYTLLVVALIFVVLKLLDVDVTRAFGRAARVAPLAYDADVENIHALNFAEQIAAAEAAGNYRLAVRLGYLHILKDLTDRGLIRWQPEKTNHDYLFELPDGPLPAAFQDLTRQFEYVWYGEHEDLSAAQYAATQTTRLAFQRQLSTIRQAA</sequence>
<protein>
    <submittedName>
        <fullName evidence="3">DUF4129 domain-containing protein</fullName>
    </submittedName>
</protein>
<organism evidence="3 4">
    <name type="scientific">Hymenobacter lutimineralis</name>
    <dbReference type="NCBI Taxonomy" id="2606448"/>
    <lineage>
        <taxon>Bacteria</taxon>
        <taxon>Pseudomonadati</taxon>
        <taxon>Bacteroidota</taxon>
        <taxon>Cytophagia</taxon>
        <taxon>Cytophagales</taxon>
        <taxon>Hymenobacteraceae</taxon>
        <taxon>Hymenobacter</taxon>
    </lineage>
</organism>
<gene>
    <name evidence="3" type="ORF">FY528_12570</name>
</gene>
<dbReference type="Proteomes" id="UP000322791">
    <property type="component" value="Unassembled WGS sequence"/>
</dbReference>
<keyword evidence="1" id="KW-1133">Transmembrane helix</keyword>
<reference evidence="3 4" key="1">
    <citation type="submission" date="2019-08" db="EMBL/GenBank/DDBJ databases">
        <authorList>
            <person name="Seo M.-J."/>
        </authorList>
    </citation>
    <scope>NUCLEOTIDE SEQUENCE [LARGE SCALE GENOMIC DNA]</scope>
    <source>
        <strain evidence="3 4">KIGAM108</strain>
    </source>
</reference>